<reference evidence="3" key="2">
    <citation type="submission" date="2018-05" db="EMBL/GenBank/DDBJ databases">
        <title>OgluRS3 (Oryza glumaepatula Reference Sequence Version 3).</title>
        <authorList>
            <person name="Zhang J."/>
            <person name="Kudrna D."/>
            <person name="Lee S."/>
            <person name="Talag J."/>
            <person name="Welchert J."/>
            <person name="Wing R.A."/>
        </authorList>
    </citation>
    <scope>NUCLEOTIDE SEQUENCE [LARGE SCALE GENOMIC DNA]</scope>
</reference>
<name>A0A0D9YSA5_9ORYZ</name>
<feature type="compositionally biased region" description="Basic and acidic residues" evidence="2">
    <location>
        <begin position="79"/>
        <end position="88"/>
    </location>
</feature>
<sequence length="120" mass="13061">MAQEGKLDLLLKTLEENERKRAEAEDRNRADLKELRAAMEAKLPHVEKQVVELHATMGDLSVKVKKLKNALLRQAKVEKMTGEVKEDPSIASPSPSPSLIHGIDLEIRGEGGGGSDPVGS</sequence>
<accession>A0A0D9YSA5</accession>
<keyword evidence="1" id="KW-0175">Coiled coil</keyword>
<proteinExistence type="predicted"/>
<dbReference type="EnsemblPlants" id="OGLUM02G16880.1">
    <property type="protein sequence ID" value="OGLUM02G16880.1"/>
    <property type="gene ID" value="OGLUM02G16880"/>
</dbReference>
<evidence type="ECO:0000256" key="2">
    <source>
        <dbReference type="SAM" id="MobiDB-lite"/>
    </source>
</evidence>
<feature type="region of interest" description="Disordered" evidence="2">
    <location>
        <begin position="79"/>
        <end position="120"/>
    </location>
</feature>
<protein>
    <submittedName>
        <fullName evidence="3">Uncharacterized protein</fullName>
    </submittedName>
</protein>
<evidence type="ECO:0000313" key="4">
    <source>
        <dbReference type="Proteomes" id="UP000026961"/>
    </source>
</evidence>
<dbReference type="Gramene" id="OGLUM02G16880.1">
    <property type="protein sequence ID" value="OGLUM02G16880.1"/>
    <property type="gene ID" value="OGLUM02G16880"/>
</dbReference>
<feature type="coiled-coil region" evidence="1">
    <location>
        <begin position="7"/>
        <end position="42"/>
    </location>
</feature>
<feature type="compositionally biased region" description="Gly residues" evidence="2">
    <location>
        <begin position="110"/>
        <end position="120"/>
    </location>
</feature>
<evidence type="ECO:0000256" key="1">
    <source>
        <dbReference type="SAM" id="Coils"/>
    </source>
</evidence>
<dbReference type="AlphaFoldDB" id="A0A0D9YSA5"/>
<evidence type="ECO:0000313" key="3">
    <source>
        <dbReference type="EnsemblPlants" id="OGLUM02G16880.1"/>
    </source>
</evidence>
<reference evidence="3" key="1">
    <citation type="submission" date="2015-04" db="UniProtKB">
        <authorList>
            <consortium name="EnsemblPlants"/>
        </authorList>
    </citation>
    <scope>IDENTIFICATION</scope>
</reference>
<keyword evidence="4" id="KW-1185">Reference proteome</keyword>
<organism evidence="3">
    <name type="scientific">Oryza glumipatula</name>
    <dbReference type="NCBI Taxonomy" id="40148"/>
    <lineage>
        <taxon>Eukaryota</taxon>
        <taxon>Viridiplantae</taxon>
        <taxon>Streptophyta</taxon>
        <taxon>Embryophyta</taxon>
        <taxon>Tracheophyta</taxon>
        <taxon>Spermatophyta</taxon>
        <taxon>Magnoliopsida</taxon>
        <taxon>Liliopsida</taxon>
        <taxon>Poales</taxon>
        <taxon>Poaceae</taxon>
        <taxon>BOP clade</taxon>
        <taxon>Oryzoideae</taxon>
        <taxon>Oryzeae</taxon>
        <taxon>Oryzinae</taxon>
        <taxon>Oryza</taxon>
    </lineage>
</organism>
<dbReference type="HOGENOM" id="CLU_2227325_0_0_1"/>
<dbReference type="Proteomes" id="UP000026961">
    <property type="component" value="Chromosome 2"/>
</dbReference>